<keyword evidence="1" id="KW-0802">TPR repeat</keyword>
<dbReference type="InterPro" id="IPR050768">
    <property type="entry name" value="UPF0353/GerABKA_families"/>
</dbReference>
<dbReference type="InterPro" id="IPR036465">
    <property type="entry name" value="vWFA_dom_sf"/>
</dbReference>
<dbReference type="Gene3D" id="3.40.50.410">
    <property type="entry name" value="von Willebrand factor, type A domain"/>
    <property type="match status" value="1"/>
</dbReference>
<dbReference type="Pfam" id="PF00515">
    <property type="entry name" value="TPR_1"/>
    <property type="match status" value="1"/>
</dbReference>
<dbReference type="Pfam" id="PF13519">
    <property type="entry name" value="VWA_2"/>
    <property type="match status" value="1"/>
</dbReference>
<dbReference type="PANTHER" id="PTHR22550:SF14">
    <property type="entry name" value="VWFA DOMAIN-CONTAINING PROTEIN"/>
    <property type="match status" value="1"/>
</dbReference>
<dbReference type="InterPro" id="IPR002035">
    <property type="entry name" value="VWF_A"/>
</dbReference>
<keyword evidence="2" id="KW-1133">Transmembrane helix</keyword>
<feature type="repeat" description="TPR" evidence="1">
    <location>
        <begin position="405"/>
        <end position="438"/>
    </location>
</feature>
<feature type="transmembrane region" description="Helical" evidence="2">
    <location>
        <begin position="6"/>
        <end position="25"/>
    </location>
</feature>
<dbReference type="SUPFAM" id="SSF48452">
    <property type="entry name" value="TPR-like"/>
    <property type="match status" value="1"/>
</dbReference>
<evidence type="ECO:0000256" key="1">
    <source>
        <dbReference type="PROSITE-ProRule" id="PRU00339"/>
    </source>
</evidence>
<dbReference type="PANTHER" id="PTHR22550">
    <property type="entry name" value="SPORE GERMINATION PROTEIN"/>
    <property type="match status" value="1"/>
</dbReference>
<proteinExistence type="predicted"/>
<dbReference type="SUPFAM" id="SSF53300">
    <property type="entry name" value="vWA-like"/>
    <property type="match status" value="1"/>
</dbReference>
<dbReference type="InterPro" id="IPR019734">
    <property type="entry name" value="TPR_rpt"/>
</dbReference>
<dbReference type="RefSeq" id="WP_309039434.1">
    <property type="nucleotide sequence ID" value="NZ_JAVIFY010000013.1"/>
</dbReference>
<feature type="transmembrane region" description="Helical" evidence="2">
    <location>
        <begin position="62"/>
        <end position="80"/>
    </location>
</feature>
<comment type="caution">
    <text evidence="4">The sequence shown here is derived from an EMBL/GenBank/DDBJ whole genome shotgun (WGS) entry which is preliminary data.</text>
</comment>
<dbReference type="PROSITE" id="PS50005">
    <property type="entry name" value="TPR"/>
    <property type="match status" value="1"/>
</dbReference>
<feature type="domain" description="VWFA" evidence="3">
    <location>
        <begin position="92"/>
        <end position="199"/>
    </location>
</feature>
<evidence type="ECO:0000313" key="4">
    <source>
        <dbReference type="EMBL" id="MDQ9093184.1"/>
    </source>
</evidence>
<organism evidence="4 5">
    <name type="scientific">Pseudoalteromonas haloplanktis</name>
    <name type="common">Alteromonas haloplanktis</name>
    <dbReference type="NCBI Taxonomy" id="228"/>
    <lineage>
        <taxon>Bacteria</taxon>
        <taxon>Pseudomonadati</taxon>
        <taxon>Pseudomonadota</taxon>
        <taxon>Gammaproteobacteria</taxon>
        <taxon>Alteromonadales</taxon>
        <taxon>Pseudoalteromonadaceae</taxon>
        <taxon>Pseudoalteromonas</taxon>
    </lineage>
</organism>
<dbReference type="InterPro" id="IPR011990">
    <property type="entry name" value="TPR-like_helical_dom_sf"/>
</dbReference>
<dbReference type="EMBL" id="JAVIFY010000013">
    <property type="protein sequence ID" value="MDQ9093184.1"/>
    <property type="molecule type" value="Genomic_DNA"/>
</dbReference>
<protein>
    <submittedName>
        <fullName evidence="4">VWA domain-containing protein</fullName>
    </submittedName>
</protein>
<keyword evidence="2" id="KW-0812">Transmembrane</keyword>
<sequence length="529" mass="58802">MIDFHFLRPWVLLLLPIAIFCYWLLRRRNQEPKQAQAVVAPHLVKALTPEQRLVDKVKPVDLVAVLAIFVIFAASGPAWYKQPPSNSNPPIAIVLKVTDAMLANDLAPNRLQRAKQKINDLLTYRSPAKTTLIAYAQTTHKVLPLTEDHQVFAPFVDALSPDVMPGSGTFTADDVADAVAMAQQELVSQGGGTIVVLADDFSRIQVEKLNTQATPFVWWQFATKTGGVIIDEKSNHVLDSADGSALLIPNAATLGALNDVEHVNVTVNNSDLLAIDAFSQQNRQAQLANDTHVPYADMAWYFTWPALLLCALWFRKGWTSSKQVQLSSIVIMFSMSVLLSAPNTAQASVKDWFLTADQQGMLAYNKNNFEQAANLFNDPYWRARSLYEMGKYIEAAQIFSTFGTADGFYNRGNALLKSQDYLGAINAYKYALKIDPEHQQAQQNLVLAEKALELVLAMDGNVDMEQSVMLDVDGDKMSEKADGKGQDYQVGGDLDENSKEAWMRSVDSQMSDFLSAKFNNEVNKQERQK</sequence>
<gene>
    <name evidence="4" type="ORF">RC083_16525</name>
</gene>
<name>A0ABU1BFD6_PSEHA</name>
<accession>A0ABU1BFD6</accession>
<reference evidence="4 5" key="1">
    <citation type="submission" date="2023-08" db="EMBL/GenBank/DDBJ databases">
        <title>Pseudoalteromonas haloplanktis LL1 genome.</title>
        <authorList>
            <person name="Wu S."/>
        </authorList>
    </citation>
    <scope>NUCLEOTIDE SEQUENCE [LARGE SCALE GENOMIC DNA]</scope>
    <source>
        <strain evidence="4 5">LL1</strain>
    </source>
</reference>
<keyword evidence="5" id="KW-1185">Reference proteome</keyword>
<keyword evidence="2" id="KW-0472">Membrane</keyword>
<evidence type="ECO:0000313" key="5">
    <source>
        <dbReference type="Proteomes" id="UP001226574"/>
    </source>
</evidence>
<dbReference type="Proteomes" id="UP001226574">
    <property type="component" value="Unassembled WGS sequence"/>
</dbReference>
<evidence type="ECO:0000259" key="3">
    <source>
        <dbReference type="Pfam" id="PF13519"/>
    </source>
</evidence>
<dbReference type="SMART" id="SM00028">
    <property type="entry name" value="TPR"/>
    <property type="match status" value="1"/>
</dbReference>
<evidence type="ECO:0000256" key="2">
    <source>
        <dbReference type="SAM" id="Phobius"/>
    </source>
</evidence>
<dbReference type="Gene3D" id="1.25.40.10">
    <property type="entry name" value="Tetratricopeptide repeat domain"/>
    <property type="match status" value="1"/>
</dbReference>